<dbReference type="HAMAP" id="MF_00672">
    <property type="entry name" value="UPF0761"/>
    <property type="match status" value="1"/>
</dbReference>
<dbReference type="KEGG" id="ocm:CBP12_09835"/>
<feature type="transmembrane region" description="Helical" evidence="7">
    <location>
        <begin position="184"/>
        <end position="204"/>
    </location>
</feature>
<sequence>MSQIIAHTSHRLQFIRDHGVEFAGFMWRRIQDDRLKVTAGYLAYITLLSLVPMLAVIFAMMSAFPMFEELRETIQHFIFTNFVPAAGDVVQDKIQSFVDNASKTTAIGVAALAFTAMLLISAIDQNFNYIWRVTEKRRVSVAFATYWMILTLGPILAGASLVLTSYVTTLQLFHGDILGVGTRILSVLPFFLSIGMFVVFYMVVPNIHVRFTHAICGGLVAGILFEIAKRAFAFYIVKFPSYEAIYGTLATIPIIFVWIYLSWMVALFGAEITAGMGEFERLLGKRFEDLNPELAEEEQD</sequence>
<feature type="transmembrane region" description="Helical" evidence="7">
    <location>
        <begin position="144"/>
        <end position="164"/>
    </location>
</feature>
<dbReference type="GO" id="GO:0005886">
    <property type="term" value="C:plasma membrane"/>
    <property type="evidence" value="ECO:0007669"/>
    <property type="project" value="UniProtKB-SubCell"/>
</dbReference>
<dbReference type="PANTHER" id="PTHR30213:SF0">
    <property type="entry name" value="UPF0761 MEMBRANE PROTEIN YIHY"/>
    <property type="match status" value="1"/>
</dbReference>
<name>A0A1Y0D058_9GAMM</name>
<evidence type="ECO:0000313" key="8">
    <source>
        <dbReference type="EMBL" id="ART80405.1"/>
    </source>
</evidence>
<dbReference type="NCBIfam" id="NF002457">
    <property type="entry name" value="PRK01637.1"/>
    <property type="match status" value="1"/>
</dbReference>
<evidence type="ECO:0000256" key="6">
    <source>
        <dbReference type="ARBA" id="ARBA00023136"/>
    </source>
</evidence>
<protein>
    <recommendedName>
        <fullName evidence="7">UPF0761 membrane protein CBP12_09835</fullName>
    </recommendedName>
</protein>
<dbReference type="PANTHER" id="PTHR30213">
    <property type="entry name" value="INNER MEMBRANE PROTEIN YHJD"/>
    <property type="match status" value="1"/>
</dbReference>
<evidence type="ECO:0000256" key="3">
    <source>
        <dbReference type="ARBA" id="ARBA00022519"/>
    </source>
</evidence>
<dbReference type="InterPro" id="IPR017039">
    <property type="entry name" value="Virul_fac_BrkB"/>
</dbReference>
<keyword evidence="6 7" id="KW-0472">Membrane</keyword>
<dbReference type="EMBL" id="CP021376">
    <property type="protein sequence ID" value="ART80405.1"/>
    <property type="molecule type" value="Genomic_DNA"/>
</dbReference>
<keyword evidence="5 7" id="KW-1133">Transmembrane helix</keyword>
<keyword evidence="9" id="KW-1185">Reference proteome</keyword>
<keyword evidence="4 7" id="KW-0812">Transmembrane</keyword>
<organism evidence="8 9">
    <name type="scientific">Oceanisphaera avium</name>
    <dbReference type="NCBI Taxonomy" id="1903694"/>
    <lineage>
        <taxon>Bacteria</taxon>
        <taxon>Pseudomonadati</taxon>
        <taxon>Pseudomonadota</taxon>
        <taxon>Gammaproteobacteria</taxon>
        <taxon>Aeromonadales</taxon>
        <taxon>Aeromonadaceae</taxon>
        <taxon>Oceanisphaera</taxon>
    </lineage>
</organism>
<dbReference type="NCBIfam" id="TIGR00765">
    <property type="entry name" value="yihY_not_rbn"/>
    <property type="match status" value="1"/>
</dbReference>
<dbReference type="RefSeq" id="WP_086964271.1">
    <property type="nucleotide sequence ID" value="NZ_CP021376.1"/>
</dbReference>
<dbReference type="PIRSF" id="PIRSF035875">
    <property type="entry name" value="RNase_BN"/>
    <property type="match status" value="1"/>
</dbReference>
<evidence type="ECO:0000256" key="7">
    <source>
        <dbReference type="HAMAP-Rule" id="MF_00672"/>
    </source>
</evidence>
<dbReference type="InterPro" id="IPR023679">
    <property type="entry name" value="UPF0761_bac"/>
</dbReference>
<feature type="transmembrane region" description="Helical" evidence="7">
    <location>
        <begin position="41"/>
        <end position="64"/>
    </location>
</feature>
<reference evidence="9" key="1">
    <citation type="submission" date="2017-05" db="EMBL/GenBank/DDBJ databases">
        <authorList>
            <person name="Sung H."/>
        </authorList>
    </citation>
    <scope>NUCLEOTIDE SEQUENCE [LARGE SCALE GENOMIC DNA]</scope>
    <source>
        <strain evidence="9">AMac2203</strain>
    </source>
</reference>
<proteinExistence type="inferred from homology"/>
<comment type="similarity">
    <text evidence="7">Belongs to the UPF0761 family.</text>
</comment>
<accession>A0A1Y0D058</accession>
<gene>
    <name evidence="8" type="ORF">CBP12_09835</name>
</gene>
<dbReference type="AlphaFoldDB" id="A0A1Y0D058"/>
<dbReference type="OrthoDB" id="9808671at2"/>
<dbReference type="Pfam" id="PF03631">
    <property type="entry name" value="Virul_fac_BrkB"/>
    <property type="match status" value="1"/>
</dbReference>
<evidence type="ECO:0000313" key="9">
    <source>
        <dbReference type="Proteomes" id="UP000243793"/>
    </source>
</evidence>
<keyword evidence="3" id="KW-0997">Cell inner membrane</keyword>
<evidence type="ECO:0000256" key="4">
    <source>
        <dbReference type="ARBA" id="ARBA00022692"/>
    </source>
</evidence>
<dbReference type="Proteomes" id="UP000243793">
    <property type="component" value="Chromosome"/>
</dbReference>
<evidence type="ECO:0000256" key="5">
    <source>
        <dbReference type="ARBA" id="ARBA00022989"/>
    </source>
</evidence>
<keyword evidence="2 7" id="KW-1003">Cell membrane</keyword>
<feature type="transmembrane region" description="Helical" evidence="7">
    <location>
        <begin position="244"/>
        <end position="268"/>
    </location>
</feature>
<feature type="transmembrane region" description="Helical" evidence="7">
    <location>
        <begin position="105"/>
        <end position="123"/>
    </location>
</feature>
<feature type="transmembrane region" description="Helical" evidence="7">
    <location>
        <begin position="211"/>
        <end position="232"/>
    </location>
</feature>
<evidence type="ECO:0000256" key="2">
    <source>
        <dbReference type="ARBA" id="ARBA00022475"/>
    </source>
</evidence>
<comment type="subcellular location">
    <subcellularLocation>
        <location evidence="1 7">Cell membrane</location>
        <topology evidence="1 7">Multi-pass membrane protein</topology>
    </subcellularLocation>
</comment>
<evidence type="ECO:0000256" key="1">
    <source>
        <dbReference type="ARBA" id="ARBA00004651"/>
    </source>
</evidence>